<dbReference type="Proteomes" id="UP001595379">
    <property type="component" value="Unassembled WGS sequence"/>
</dbReference>
<feature type="domain" description="UmuC" evidence="2">
    <location>
        <begin position="34"/>
        <end position="156"/>
    </location>
</feature>
<dbReference type="PANTHER" id="PTHR35369:SF2">
    <property type="entry name" value="BLR3025 PROTEIN"/>
    <property type="match status" value="1"/>
</dbReference>
<dbReference type="InterPro" id="IPR050356">
    <property type="entry name" value="SulA_CellDiv_inhibitor"/>
</dbReference>
<name>A0ABV7A176_9PROT</name>
<keyword evidence="4" id="KW-1185">Reference proteome</keyword>
<dbReference type="Pfam" id="PF00817">
    <property type="entry name" value="IMS"/>
    <property type="match status" value="1"/>
</dbReference>
<evidence type="ECO:0000313" key="4">
    <source>
        <dbReference type="Proteomes" id="UP001595379"/>
    </source>
</evidence>
<evidence type="ECO:0000256" key="1">
    <source>
        <dbReference type="ARBA" id="ARBA00022763"/>
    </source>
</evidence>
<dbReference type="RefSeq" id="WP_343165265.1">
    <property type="nucleotide sequence ID" value="NZ_JBHRSV010000031.1"/>
</dbReference>
<evidence type="ECO:0000313" key="3">
    <source>
        <dbReference type="EMBL" id="MFC2927422.1"/>
    </source>
</evidence>
<evidence type="ECO:0000259" key="2">
    <source>
        <dbReference type="Pfam" id="PF00817"/>
    </source>
</evidence>
<sequence length="513" mass="56398">MTARRIVSVWLLRFPIQRWRRRSFGPQAGEEDAPLVLSVQGNHGPVIHDLNAAAVHEGLSRGGRVTDVKTRVPDLIVADADIAADAADLARLAAWSRRWCPWTRADGTDGLLLDTTGSDHLRGGEAAMLADMLQAFAASGLTARLAAAPTAGAAWALARHAPGVMTVCGEGETAERLARLPVEALRLDGETALLLNRLGLKTVGALGAVPREALMRRFRSRREAWRNPVIRLDQAFGRLAEPLKPGLPDTPLRAVKRLVEPVGGMENVTVIVKALLDDLCPEMEKRGAGARRLKLTGYRTDGGTSSVYVAVSRASREPGHLAKLFAHRIDRLDCGYGFDAMTLDVMAFDPMDSEAQDLEGKSAADVDVTRLIDRLTARLGPEAVMRPAAQGSHLPERAEVYTHAGKPGGGAVRTERARPLRLLPYPQEAQVLYAVPEGPPARLVWQRRTRRLVRSEGPERIAPEWWREKSTTRLRDYYRVEDEAGRRYWIYREGLPDDGRGGAPRWFVHGLDA</sequence>
<organism evidence="3 4">
    <name type="scientific">Hyphobacterium vulgare</name>
    <dbReference type="NCBI Taxonomy" id="1736751"/>
    <lineage>
        <taxon>Bacteria</taxon>
        <taxon>Pseudomonadati</taxon>
        <taxon>Pseudomonadota</taxon>
        <taxon>Alphaproteobacteria</taxon>
        <taxon>Maricaulales</taxon>
        <taxon>Maricaulaceae</taxon>
        <taxon>Hyphobacterium</taxon>
    </lineage>
</organism>
<dbReference type="InterPro" id="IPR001126">
    <property type="entry name" value="UmuC"/>
</dbReference>
<dbReference type="InterPro" id="IPR043502">
    <property type="entry name" value="DNA/RNA_pol_sf"/>
</dbReference>
<proteinExistence type="predicted"/>
<dbReference type="SUPFAM" id="SSF56672">
    <property type="entry name" value="DNA/RNA polymerases"/>
    <property type="match status" value="1"/>
</dbReference>
<reference evidence="4" key="1">
    <citation type="journal article" date="2019" name="Int. J. Syst. Evol. Microbiol.">
        <title>The Global Catalogue of Microorganisms (GCM) 10K type strain sequencing project: providing services to taxonomists for standard genome sequencing and annotation.</title>
        <authorList>
            <consortium name="The Broad Institute Genomics Platform"/>
            <consortium name="The Broad Institute Genome Sequencing Center for Infectious Disease"/>
            <person name="Wu L."/>
            <person name="Ma J."/>
        </authorList>
    </citation>
    <scope>NUCLEOTIDE SEQUENCE [LARGE SCALE GENOMIC DNA]</scope>
    <source>
        <strain evidence="4">KCTC 52487</strain>
    </source>
</reference>
<comment type="caution">
    <text evidence="3">The sequence shown here is derived from an EMBL/GenBank/DDBJ whole genome shotgun (WGS) entry which is preliminary data.</text>
</comment>
<dbReference type="EMBL" id="JBHRSV010000031">
    <property type="protein sequence ID" value="MFC2927422.1"/>
    <property type="molecule type" value="Genomic_DNA"/>
</dbReference>
<protein>
    <submittedName>
        <fullName evidence="3">DNA polymerase Y family protein</fullName>
    </submittedName>
</protein>
<gene>
    <name evidence="3" type="ORF">ACFOOR_15045</name>
</gene>
<dbReference type="PANTHER" id="PTHR35369">
    <property type="entry name" value="BLR3025 PROTEIN-RELATED"/>
    <property type="match status" value="1"/>
</dbReference>
<keyword evidence="1" id="KW-0227">DNA damage</keyword>
<accession>A0ABV7A176</accession>
<dbReference type="CDD" id="cd03468">
    <property type="entry name" value="PolY_like"/>
    <property type="match status" value="1"/>
</dbReference>